<feature type="signal peptide" evidence="1">
    <location>
        <begin position="1"/>
        <end position="22"/>
    </location>
</feature>
<dbReference type="AlphaFoldDB" id="W0F680"/>
<accession>W0F680</accession>
<keyword evidence="3" id="KW-1185">Reference proteome</keyword>
<feature type="chain" id="PRO_5004788055" evidence="1">
    <location>
        <begin position="23"/>
        <end position="538"/>
    </location>
</feature>
<sequence>MKTKRIIFLIAAVFLCVVQVAAQEYQWSVQLKNYISAETNEAPDAFLWIPDNCRQVRAVIVGQHNMCEETIFNNPGFRQTLRALGFAVIWITPGIDQRWDVKNGCQRVFDNMMKDLADVSGYSELEFAPIVPLGHSAMATFPWNFAAWNKNRTLAVISYHGDAPRTNLTGYGLENLEWGRNRNIDGIPGLMIEGEYEWWEARVNPALAFRMMYPESCISFLCDAGHGHFDVSDEVINYICLFLKKAAQYRLPENQPLNKPVPLLNVNPGNGWLARRWEPFSSKRPLPAPVAQYKGDPHDAFWYFDEEIAETTEKYYAHERKKMPQYISFSAAGKLFPFDAQSHAQYNAGALKPEGKTLAIHLSAVFTDSLHQAYSKAHSGIPTGIERICGPVEKINDTTFALRFYRMGLNNAKRTNDVWLAAYNKGDSIYKSTVQQFNFKVVYPLTEGKPQHILFPAIADVKEGTEYVRLNGEADSGLPVYYYVHQGPAKIVGNKIVFTKIPPRAKYPVKVTLMAWQYGVEGKVQSAPPVERSFYITR</sequence>
<gene>
    <name evidence="2" type="ORF">NIASO_20825</name>
</gene>
<reference evidence="2 3" key="1">
    <citation type="submission" date="2013-12" db="EMBL/GenBank/DDBJ databases">
        <authorList>
            <consortium name="DOE Joint Genome Institute"/>
            <person name="Eisen J."/>
            <person name="Huntemann M."/>
            <person name="Han J."/>
            <person name="Chen A."/>
            <person name="Kyrpides N."/>
            <person name="Mavromatis K."/>
            <person name="Markowitz V."/>
            <person name="Palaniappan K."/>
            <person name="Ivanova N."/>
            <person name="Schaumberg A."/>
            <person name="Pati A."/>
            <person name="Liolios K."/>
            <person name="Nordberg H.P."/>
            <person name="Cantor M.N."/>
            <person name="Hua S.X."/>
            <person name="Woyke T."/>
        </authorList>
    </citation>
    <scope>NUCLEOTIDE SEQUENCE [LARGE SCALE GENOMIC DNA]</scope>
    <source>
        <strain evidence="3">DSM 19437</strain>
    </source>
</reference>
<evidence type="ECO:0000256" key="1">
    <source>
        <dbReference type="SAM" id="SignalP"/>
    </source>
</evidence>
<dbReference type="KEGG" id="nso:NIASO_20825"/>
<keyword evidence="1" id="KW-0732">Signal</keyword>
<evidence type="ECO:0000313" key="2">
    <source>
        <dbReference type="EMBL" id="AHF16964.1"/>
    </source>
</evidence>
<dbReference type="Proteomes" id="UP000003586">
    <property type="component" value="Chromosome"/>
</dbReference>
<evidence type="ECO:0000313" key="3">
    <source>
        <dbReference type="Proteomes" id="UP000003586"/>
    </source>
</evidence>
<dbReference type="EMBL" id="CP007035">
    <property type="protein sequence ID" value="AHF16964.1"/>
    <property type="molecule type" value="Genomic_DNA"/>
</dbReference>
<dbReference type="eggNOG" id="COG0627">
    <property type="taxonomic scope" value="Bacteria"/>
</dbReference>
<dbReference type="STRING" id="929713.NIASO_20825"/>
<protein>
    <submittedName>
        <fullName evidence="2">Uncharacterized protein</fullName>
    </submittedName>
</protein>
<organism evidence="2 3">
    <name type="scientific">Niabella soli DSM 19437</name>
    <dbReference type="NCBI Taxonomy" id="929713"/>
    <lineage>
        <taxon>Bacteria</taxon>
        <taxon>Pseudomonadati</taxon>
        <taxon>Bacteroidota</taxon>
        <taxon>Chitinophagia</taxon>
        <taxon>Chitinophagales</taxon>
        <taxon>Chitinophagaceae</taxon>
        <taxon>Niabella</taxon>
    </lineage>
</organism>
<name>W0F680_9BACT</name>
<proteinExistence type="predicted"/>
<dbReference type="HOGENOM" id="CLU_510622_0_0_10"/>